<organism evidence="1 2">
    <name type="scientific">Echinops telfairi</name>
    <name type="common">Lesser hedgehog tenrec</name>
    <dbReference type="NCBI Taxonomy" id="9371"/>
    <lineage>
        <taxon>Eukaryota</taxon>
        <taxon>Metazoa</taxon>
        <taxon>Chordata</taxon>
        <taxon>Craniata</taxon>
        <taxon>Vertebrata</taxon>
        <taxon>Euteleostomi</taxon>
        <taxon>Mammalia</taxon>
        <taxon>Eutheria</taxon>
        <taxon>Afrotheria</taxon>
        <taxon>Tenrecidae</taxon>
        <taxon>Tenrecinae</taxon>
        <taxon>Echinops</taxon>
    </lineage>
</organism>
<evidence type="ECO:0000313" key="2">
    <source>
        <dbReference type="RefSeq" id="XP_045142983.1"/>
    </source>
</evidence>
<sequence>MDTSMLYRVVMRWSYQETWKKLLAISKYNEQESFAVVFQPIFFESSPLPVLENPPLQDPTSLALFLWNSMMKSTEEKDEPFDAEEMRPIKCPTRKEPYLFTYRNSNYLPSPRKRLKTPELKEGAEVRCLNKSPSDSIPTSVHRLKPADIKVIGALGDSITTGNGAGSNPKDMLDVLTQYRGLSWSAGGDENISTVTTLPNILREFNPALKGFSLGKGKENSTGAHFNQAVAGAKAEDLPAQARRLVDLMKNDTDINFQEDWKIITLFIGGNDLCVFCNNSDRYSPQNFSRNIGNALDILHAEVPRAFVNLVVILEIIGLRELYQTISKCPKLIISMLCPCVMKTNINSQELTTLIDVNRKYQEESHLLVESGRYDTRDDFTVVVQPFLENVAMPKTTAGSPDTSFFAPDCFHFSAKAHARAARGLWNNMLEPINQKTSWQEFEIKVNLTCPDQAWPFLSTYKNLRSHGTLVPCMDRAPSPSPPTSVNALRPADIKVVAALGDSLTAGTGIATKPGEPFNATKQYRGLSFSSGGDDSLKNVTTLPNILREFNPSLTGYAVGTGDANETNAFLNQAVPGAKTRDLVDQAHALVQRMKADTRVDFQRHWKVITVLIGSADLCDYCTDSKTYSAANFTAHLRKALDVLHREVPRALVNLVDFMSPSVIRQVFLKNQDKCPVQQARLLCNCVLDQKGKSEQLDIITQVYQDRMRQLVDSGRYDTRGDFAVVLQPFFQNVRVPSLQDGRPDTSFFAPDCIHPNQKFHSQLSRALWANMLQPLGMKSNTLKLAAVIPVSCPTKTCGSSASKSGRKKEDVGSTRGNGFRFLACWCWALSKEDLNYVAFKVTCPPVQMIRCKVLEIPNGPGVNSLTKSPSLLKELSDSVLRKV</sequence>
<keyword evidence="1" id="KW-1185">Reference proteome</keyword>
<dbReference type="Proteomes" id="UP000694863">
    <property type="component" value="Unplaced"/>
</dbReference>
<name>A0AC55CU06_ECHTE</name>
<accession>A0AC55CU06</accession>
<evidence type="ECO:0000313" key="1">
    <source>
        <dbReference type="Proteomes" id="UP000694863"/>
    </source>
</evidence>
<gene>
    <name evidence="2" type="primary">LOC101654748</name>
</gene>
<proteinExistence type="predicted"/>
<dbReference type="RefSeq" id="XP_045142983.1">
    <property type="nucleotide sequence ID" value="XM_045287048.1"/>
</dbReference>
<protein>
    <submittedName>
        <fullName evidence="2">Phospholipase B1, membrane-associated isoform X1</fullName>
    </submittedName>
</protein>
<reference evidence="2" key="1">
    <citation type="submission" date="2025-08" db="UniProtKB">
        <authorList>
            <consortium name="RefSeq"/>
        </authorList>
    </citation>
    <scope>IDENTIFICATION</scope>
</reference>